<evidence type="ECO:0000256" key="1">
    <source>
        <dbReference type="HAMAP-Rule" id="MF_00095"/>
    </source>
</evidence>
<dbReference type="RefSeq" id="WP_347308530.1">
    <property type="nucleotide sequence ID" value="NZ_JBAJEX010000007.1"/>
</dbReference>
<sequence>MRFATRLLPGTLIARYQRFFADVRLDSGETVTAHCPNTGSMLGCQTPGLRVWLSRADNPARRLAYTLELVEAAPGVLVGVHTGRSNRLVEEAIRAGCPAGLAGYTQFRREVRCQGSRIDLLLSGPGLPDCYVEVKNVTAKRGAGVALFPDAVTRRGEKHLRDLARLVALGNRGVIFFCVQRADVQEVRPADDIDPAYGRALREVLAAGVEAFACRAQVSTEGIVLTTPVPVRCP</sequence>
<comment type="caution">
    <text evidence="4">The sequence shown here is derived from an EMBL/GenBank/DDBJ whole genome shotgun (WGS) entry which is preliminary data.</text>
</comment>
<dbReference type="HAMAP" id="MF_00095">
    <property type="entry name" value="SfsA"/>
    <property type="match status" value="1"/>
</dbReference>
<dbReference type="CDD" id="cd22359">
    <property type="entry name" value="SfsA-like_bacterial"/>
    <property type="match status" value="1"/>
</dbReference>
<dbReference type="Gene3D" id="3.40.1350.60">
    <property type="match status" value="1"/>
</dbReference>
<keyword evidence="5" id="KW-1185">Reference proteome</keyword>
<dbReference type="PANTHER" id="PTHR30545">
    <property type="entry name" value="SUGAR FERMENTATION STIMULATION PROTEIN A"/>
    <property type="match status" value="1"/>
</dbReference>
<accession>A0ABV0EFS2</accession>
<dbReference type="Pfam" id="PF03749">
    <property type="entry name" value="SfsA"/>
    <property type="match status" value="1"/>
</dbReference>
<gene>
    <name evidence="1 4" type="primary">sfsA</name>
    <name evidence="4" type="ORF">V6E02_09360</name>
</gene>
<proteinExistence type="inferred from homology"/>
<evidence type="ECO:0000313" key="5">
    <source>
        <dbReference type="Proteomes" id="UP001482231"/>
    </source>
</evidence>
<comment type="similarity">
    <text evidence="1">Belongs to the SfsA family.</text>
</comment>
<protein>
    <recommendedName>
        <fullName evidence="1">Sugar fermentation stimulation protein homolog</fullName>
    </recommendedName>
</protein>
<dbReference type="Gene3D" id="2.40.50.580">
    <property type="match status" value="1"/>
</dbReference>
<name>A0ABV0EFS2_9BURK</name>
<dbReference type="NCBIfam" id="TIGR00230">
    <property type="entry name" value="sfsA"/>
    <property type="match status" value="1"/>
</dbReference>
<dbReference type="EMBL" id="JBAJEX010000007">
    <property type="protein sequence ID" value="MEO1767419.1"/>
    <property type="molecule type" value="Genomic_DNA"/>
</dbReference>
<evidence type="ECO:0000259" key="3">
    <source>
        <dbReference type="Pfam" id="PF17746"/>
    </source>
</evidence>
<feature type="domain" description="SfsA N-terminal OB" evidence="3">
    <location>
        <begin position="13"/>
        <end position="80"/>
    </location>
</feature>
<reference evidence="4 5" key="1">
    <citation type="submission" date="2024-02" db="EMBL/GenBank/DDBJ databases">
        <title>New thermophilic sulfur-oxidizing bacteria from a hot springs of the Uzon caldera (Kamchatka, Russia).</title>
        <authorList>
            <person name="Dukat A.M."/>
            <person name="Elcheninov A.G."/>
            <person name="Frolov E.N."/>
        </authorList>
    </citation>
    <scope>NUCLEOTIDE SEQUENCE [LARGE SCALE GENOMIC DNA]</scope>
    <source>
        <strain evidence="4 5">AK1</strain>
    </source>
</reference>
<dbReference type="InterPro" id="IPR005224">
    <property type="entry name" value="SfsA"/>
</dbReference>
<organism evidence="4 5">
    <name type="scientific">Thiobacter aerophilum</name>
    <dbReference type="NCBI Taxonomy" id="3121275"/>
    <lineage>
        <taxon>Bacteria</taxon>
        <taxon>Pseudomonadati</taxon>
        <taxon>Pseudomonadota</taxon>
        <taxon>Betaproteobacteria</taxon>
        <taxon>Burkholderiales</taxon>
        <taxon>Thiobacteraceae</taxon>
        <taxon>Thiobacter</taxon>
    </lineage>
</organism>
<dbReference type="Proteomes" id="UP001482231">
    <property type="component" value="Unassembled WGS sequence"/>
</dbReference>
<dbReference type="InterPro" id="IPR041465">
    <property type="entry name" value="SfsA_N"/>
</dbReference>
<dbReference type="Pfam" id="PF17746">
    <property type="entry name" value="SfsA_N"/>
    <property type="match status" value="1"/>
</dbReference>
<evidence type="ECO:0000259" key="2">
    <source>
        <dbReference type="Pfam" id="PF03749"/>
    </source>
</evidence>
<feature type="domain" description="Sugar fermentation stimulation protein C-terminal" evidence="2">
    <location>
        <begin position="84"/>
        <end position="221"/>
    </location>
</feature>
<dbReference type="InterPro" id="IPR040452">
    <property type="entry name" value="SfsA_C"/>
</dbReference>
<dbReference type="PANTHER" id="PTHR30545:SF2">
    <property type="entry name" value="SUGAR FERMENTATION STIMULATION PROTEIN A"/>
    <property type="match status" value="1"/>
</dbReference>
<evidence type="ECO:0000313" key="4">
    <source>
        <dbReference type="EMBL" id="MEO1767419.1"/>
    </source>
</evidence>